<keyword evidence="1" id="KW-0446">Lipid-binding</keyword>
<dbReference type="PANTHER" id="PTHR33434">
    <property type="entry name" value="DEGV DOMAIN-CONTAINING PROTEIN DR_1986-RELATED"/>
    <property type="match status" value="1"/>
</dbReference>
<accession>A0A096BA94</accession>
<dbReference type="RefSeq" id="WP_044940091.1">
    <property type="nucleotide sequence ID" value="NZ_KN174162.1"/>
</dbReference>
<dbReference type="Gene3D" id="3.40.50.10440">
    <property type="entry name" value="Dihydroxyacetone kinase, domain 1"/>
    <property type="match status" value="1"/>
</dbReference>
<dbReference type="NCBIfam" id="TIGR00762">
    <property type="entry name" value="DegV"/>
    <property type="match status" value="1"/>
</dbReference>
<keyword evidence="3" id="KW-1185">Reference proteome</keyword>
<evidence type="ECO:0008006" key="4">
    <source>
        <dbReference type="Google" id="ProtNLM"/>
    </source>
</evidence>
<name>A0A096BA94_FLAPL</name>
<dbReference type="eggNOG" id="COG1307">
    <property type="taxonomic scope" value="Bacteria"/>
</dbReference>
<sequence length="278" mass="30293">MSFKIIVDSCCDLTPAQLREDCFVSVPLTIRVGEHIVVDDASFDQGALLWRMKESATAPQSSCPSPIQYLEAFDCGADDLYVVTLSALLSGSHNAAAQARSLWLEDHPNSNVHIFNSCSASAGEVLVALKIQELAQSGMDFTTVVSQVSRYINEMETYFVLETLDNLRKNGRLTKVQALVTSTLRIKLLMGATPEGEICKKGQAMSVKQALGKMVALMAADPKHEGRRLSIVHCNCLERAFHVKELAMKQCRFGEILISDTGGISTVYANDGGIVVAY</sequence>
<dbReference type="AlphaFoldDB" id="A0A096BA94"/>
<dbReference type="PANTHER" id="PTHR33434:SF2">
    <property type="entry name" value="FATTY ACID-BINDING PROTEIN TM_1468"/>
    <property type="match status" value="1"/>
</dbReference>
<comment type="caution">
    <text evidence="2">The sequence shown here is derived from an EMBL/GenBank/DDBJ whole genome shotgun (WGS) entry which is preliminary data.</text>
</comment>
<dbReference type="InterPro" id="IPR050270">
    <property type="entry name" value="DegV_domain_contain"/>
</dbReference>
<evidence type="ECO:0000256" key="1">
    <source>
        <dbReference type="ARBA" id="ARBA00023121"/>
    </source>
</evidence>
<evidence type="ECO:0000313" key="2">
    <source>
        <dbReference type="EMBL" id="KGF55956.1"/>
    </source>
</evidence>
<dbReference type="InterPro" id="IPR003797">
    <property type="entry name" value="DegV"/>
</dbReference>
<dbReference type="SUPFAM" id="SSF82549">
    <property type="entry name" value="DAK1/DegV-like"/>
    <property type="match status" value="1"/>
</dbReference>
<gene>
    <name evidence="2" type="ORF">HMPREF9460_01423</name>
</gene>
<dbReference type="PROSITE" id="PS51482">
    <property type="entry name" value="DEGV"/>
    <property type="match status" value="1"/>
</dbReference>
<dbReference type="InterPro" id="IPR043168">
    <property type="entry name" value="DegV_C"/>
</dbReference>
<dbReference type="GO" id="GO:0008289">
    <property type="term" value="F:lipid binding"/>
    <property type="evidence" value="ECO:0007669"/>
    <property type="project" value="UniProtKB-KW"/>
</dbReference>
<protein>
    <recommendedName>
        <fullName evidence="4">DegV family protein</fullName>
    </recommendedName>
</protein>
<proteinExistence type="predicted"/>
<organism evidence="2 3">
    <name type="scientific">Flavonifractor plautii 1_3_50AFAA</name>
    <dbReference type="NCBI Taxonomy" id="742738"/>
    <lineage>
        <taxon>Bacteria</taxon>
        <taxon>Bacillati</taxon>
        <taxon>Bacillota</taxon>
        <taxon>Clostridia</taxon>
        <taxon>Eubacteriales</taxon>
        <taxon>Oscillospiraceae</taxon>
        <taxon>Flavonifractor</taxon>
    </lineage>
</organism>
<dbReference type="Gene3D" id="3.30.1180.10">
    <property type="match status" value="1"/>
</dbReference>
<dbReference type="PATRIC" id="fig|742738.3.peg.1467"/>
<dbReference type="Pfam" id="PF02645">
    <property type="entry name" value="DegV"/>
    <property type="match status" value="1"/>
</dbReference>
<dbReference type="EMBL" id="ADLO01000052">
    <property type="protein sequence ID" value="KGF55956.1"/>
    <property type="molecule type" value="Genomic_DNA"/>
</dbReference>
<reference evidence="2 3" key="1">
    <citation type="submission" date="2011-08" db="EMBL/GenBank/DDBJ databases">
        <title>The Genome Sequence of Clostridium orbiscindens 1_3_50AFAA.</title>
        <authorList>
            <consortium name="The Broad Institute Genome Sequencing Platform"/>
            <person name="Earl A."/>
            <person name="Ward D."/>
            <person name="Feldgarden M."/>
            <person name="Gevers D."/>
            <person name="Daigneault M."/>
            <person name="Strauss J."/>
            <person name="Allen-Vercoe E."/>
            <person name="Young S.K."/>
            <person name="Zeng Q."/>
            <person name="Gargeya S."/>
            <person name="Fitzgerald M."/>
            <person name="Haas B."/>
            <person name="Abouelleil A."/>
            <person name="Alvarado L."/>
            <person name="Arachchi H.M."/>
            <person name="Berlin A."/>
            <person name="Brown A."/>
            <person name="Chapman S.B."/>
            <person name="Chen Z."/>
            <person name="Dunbar C."/>
            <person name="Freedman E."/>
            <person name="Gearin G."/>
            <person name="Gellesch M."/>
            <person name="Goldberg J."/>
            <person name="Griggs A."/>
            <person name="Gujja S."/>
            <person name="Heiman D."/>
            <person name="Howarth C."/>
            <person name="Larson L."/>
            <person name="Lui A."/>
            <person name="MacDonald P.J.P."/>
            <person name="Montmayeur A."/>
            <person name="Murphy C."/>
            <person name="Neiman D."/>
            <person name="Pearson M."/>
            <person name="Priest M."/>
            <person name="Roberts A."/>
            <person name="Saif S."/>
            <person name="Shea T."/>
            <person name="Shenoy N."/>
            <person name="Sisk P."/>
            <person name="Stolte C."/>
            <person name="Sykes S."/>
            <person name="Wortman J."/>
            <person name="Nusbaum C."/>
            <person name="Birren B."/>
        </authorList>
    </citation>
    <scope>NUCLEOTIDE SEQUENCE [LARGE SCALE GENOMIC DNA]</scope>
    <source>
        <strain evidence="2 3">1_3_50AFAA</strain>
    </source>
</reference>
<dbReference type="Gene3D" id="2.20.28.50">
    <property type="entry name" value="degv family protein"/>
    <property type="match status" value="1"/>
</dbReference>
<dbReference type="HOGENOM" id="CLU_048251_2_1_9"/>
<dbReference type="Proteomes" id="UP000029585">
    <property type="component" value="Unassembled WGS sequence"/>
</dbReference>
<evidence type="ECO:0000313" key="3">
    <source>
        <dbReference type="Proteomes" id="UP000029585"/>
    </source>
</evidence>